<dbReference type="Gene3D" id="1.10.1070.11">
    <property type="entry name" value="Phosphatidylinositol 3-/4-kinase, catalytic domain"/>
    <property type="match status" value="1"/>
</dbReference>
<dbReference type="EC" id="2.7.11.1" evidence="1"/>
<evidence type="ECO:0000256" key="2">
    <source>
        <dbReference type="ARBA" id="ARBA00022679"/>
    </source>
</evidence>
<dbReference type="InterPro" id="IPR036940">
    <property type="entry name" value="PI3/4_kinase_cat_sf"/>
</dbReference>
<keyword evidence="5" id="KW-0067">ATP-binding</keyword>
<dbReference type="Pfam" id="PF02260">
    <property type="entry name" value="FATC"/>
    <property type="match status" value="1"/>
</dbReference>
<protein>
    <recommendedName>
        <fullName evidence="1">non-specific serine/threonine protein kinase</fullName>
        <ecNumber evidence="1">2.7.11.1</ecNumber>
    </recommendedName>
</protein>
<keyword evidence="2" id="KW-0808">Transferase</keyword>
<evidence type="ECO:0000256" key="5">
    <source>
        <dbReference type="ARBA" id="ARBA00022840"/>
    </source>
</evidence>
<dbReference type="SUPFAM" id="SSF56112">
    <property type="entry name" value="Protein kinase-like (PK-like)"/>
    <property type="match status" value="1"/>
</dbReference>
<dbReference type="EMBL" id="CAUYUJ010015633">
    <property type="protein sequence ID" value="CAK0856420.1"/>
    <property type="molecule type" value="Genomic_DNA"/>
</dbReference>
<feature type="compositionally biased region" description="Acidic residues" evidence="6">
    <location>
        <begin position="3504"/>
        <end position="3525"/>
    </location>
</feature>
<dbReference type="InterPro" id="IPR003152">
    <property type="entry name" value="FATC_dom"/>
</dbReference>
<evidence type="ECO:0000256" key="6">
    <source>
        <dbReference type="SAM" id="MobiDB-lite"/>
    </source>
</evidence>
<dbReference type="InterPro" id="IPR000403">
    <property type="entry name" value="PI3/4_kinase_cat_dom"/>
</dbReference>
<feature type="region of interest" description="Disordered" evidence="6">
    <location>
        <begin position="1825"/>
        <end position="1846"/>
    </location>
</feature>
<keyword evidence="10" id="KW-1185">Reference proteome</keyword>
<accession>A0ABN9UAR5</accession>
<feature type="region of interest" description="Disordered" evidence="6">
    <location>
        <begin position="2474"/>
        <end position="2497"/>
    </location>
</feature>
<dbReference type="InterPro" id="IPR018936">
    <property type="entry name" value="PI3/4_kinase_CS"/>
</dbReference>
<dbReference type="Proteomes" id="UP001189429">
    <property type="component" value="Unassembled WGS sequence"/>
</dbReference>
<feature type="region of interest" description="Disordered" evidence="6">
    <location>
        <begin position="2829"/>
        <end position="2854"/>
    </location>
</feature>
<dbReference type="PANTHER" id="PTHR11139">
    <property type="entry name" value="ATAXIA TELANGIECTASIA MUTATED ATM -RELATED"/>
    <property type="match status" value="1"/>
</dbReference>
<proteinExistence type="predicted"/>
<dbReference type="PROSITE" id="PS50290">
    <property type="entry name" value="PI3_4_KINASE_3"/>
    <property type="match status" value="1"/>
</dbReference>
<keyword evidence="4" id="KW-0418">Kinase</keyword>
<feature type="region of interest" description="Disordered" evidence="6">
    <location>
        <begin position="3486"/>
        <end position="3617"/>
    </location>
</feature>
<comment type="caution">
    <text evidence="9">The sequence shown here is derived from an EMBL/GenBank/DDBJ whole genome shotgun (WGS) entry which is preliminary data.</text>
</comment>
<feature type="region of interest" description="Disordered" evidence="6">
    <location>
        <begin position="923"/>
        <end position="945"/>
    </location>
</feature>
<name>A0ABN9UAR5_9DINO</name>
<feature type="compositionally biased region" description="Low complexity" evidence="6">
    <location>
        <begin position="1834"/>
        <end position="1846"/>
    </location>
</feature>
<feature type="compositionally biased region" description="Acidic residues" evidence="6">
    <location>
        <begin position="3534"/>
        <end position="3554"/>
    </location>
</feature>
<dbReference type="Pfam" id="PF00454">
    <property type="entry name" value="PI3_PI4_kinase"/>
    <property type="match status" value="1"/>
</dbReference>
<dbReference type="PROSITE" id="PS00916">
    <property type="entry name" value="PI3_4_KINASE_2"/>
    <property type="match status" value="1"/>
</dbReference>
<sequence length="3668" mass="388016">MRAWGEEDIPVSDRVVCAERFEPPSSSSVAAASFAARGDHLAGLVSSDSQQRAASLRAVEALFKGTHVALEELVSREQEFIEALLECAVLEGPSGSVPGLVGRCLCRYGLRFSSFRAVWETVLAHPSPSQPVQRLQAFVQVVYEIVSAAAEFQASRETGAAREDAQHDGVLVGLDGHASDVLGACLEVLEAKSSLLLLPGMVKVFVVINEWAPADFHRCFQGVVELMLGGTVEPAMSGETRSAILESFSSFKTHWRAEENSVFVEDLQRRLLADIHDITLSAPARPVGVSGRLRALLRCFSGIATASGRLGELHDAAVPVLVRGADFCMRQLLVEPEEAVAGLRTCLCVHLACLEAAGCSAGAACVLEVLRSTTFRHLSVTPDPVARSLVSKIYLTLLLRCGPDAEQLVVDELSKELMGWQQHELTETARWLAPPPESAPGPPPQSQPLDERALHDSAAAPLLAFHFGVLRHSGRSLPALLQVLQGLPPSPGSGLLLAGVLDAARHRAEPGALESVGAPLWRVLGGLEGRAARGAVCRSSAAVWRCLGREAQLALLQGGLAAAGSLDVAAALCPVVGGHGLGGAARAAAAAYVAALQGRLPELLDVAGTGGEGSGDQLRTEQGSSAEWCLQARARLLALASAAVPPPGGLPPAAAAEPEAVCAAHLRGLLPAASPLGPSALVSLLTSLRTLENQAHIAALFWTSTASPQDVPPVCRPLWLMLQAAAAFVNHRLRSSFGSASSSLQFLETLLVDSSSAVREGVQGFLHTSRHRGVATASALAHQLVENSYRPLACAQLVHGLEQLVLLAREPVQVQPVHSQAELHSKSTCQFFEANHRVCGDWFQRMRGVLRQTLAQHGSHAALYAVSLARLGDVLRQHVPEAERRGLPPSLLLLASRPQQWRRKWGAPGGSSAVPERDELPLLAGEVPPEGPAAQDPLPQGRPPEACAPVEHALAPLLSSALALRSAELCRGALALHGHAAHLLGGAGPPPCQDALLAFAGQRYEEAAALFSARLGGGADGGPSAGGGGKTPAMQALVARTWLDAAVQSHDASAVEAWLAAYEGSPRVSGALRAFATAYVCLLQRDFDGCSEAVGAAKEGAVQDWAPAGVGSERGAHVHEAVAGLSRWSDLGSIYLVEASMAARSPSVGSLDVAGGADRALRALGDARVCLQADIAARAHMEPCLSLHGPDAYEPNSATLELVATAEAALLASPTGALGREHGAQAGSLSELHCAAVFDLPLFDSEADRLRLARHCVRLRSFKLAGMLLGDGAAGDGRRQPGSAAEGSVQVSIHRSMILEGQQRAPEAFLVVHEALLSLLGSAVQRQSSARSAAAADAINPGLPWLGPLLLQMTSVEGLHGWSESNGPAVLLARYAKLLCNHGSEIAQGWPQAASERSLPTFCEAAGETVRLLAGMQGGMAACLLERSPFGQVAERGHSDPEKALAEALLADTGSSTPGSGPVSQRFLGWLSLQGCLLCPSSAKLWARYGDWLFSQRAAANAARLDQAIAVALEPSAAAPGHEDLRVLRRCVREAVRRWMRPAASFRDPPGSPARAAERRAPITPEWLAERTRVGSCGLWQGLGAQEQQALAASLAELCRGLLDWEAVATAECVHAYSMHLSLGETTAPHPRRQRTVLRILRVLAHRPEVCASARVRELLLGAGQAPPLVPTGVWEPLVPQLLAYAQHPTREVAALSFELFASVARAAPHAAVFPALAAEPAGPVGQRELEASAPQAASAMQAVLGLYPEQLRGSELFARTLNMMATPVDEICARLLQFAETFVVARSGAAAVDCMEVVISKFASLLETLDAAVGEDRCGIPSTSAAGFADQQESSPEADSDKSAASAEAPGSEMLCVMGVQPCLSTPYSRRFLSTLLPALRRMVFLHRPYLTVPLTDGAAAELQKSLLSHLRLLLRMCAQFCRVSFVTLQDLAPDLIEMFQPGPDGQRLEVVLPIQAAPSATDLLRVQRVLPKVHMLSTKTKPKKLEFQAPDGTDHAFLLKGRDDLRLDGRIMQLLQAINSIVAADQGASLDAVRGLPAPAGPPIQLRCRDYGVVPIAPRAGIIRWVSAVPLFVIHRQRRHFVQEQQAERDGGGQRRLQESSVDLWHRKMRQNLQDAGVDMDKTPRRSWPTEALQKTFVEMQADSPTDIISRELFLSALHPAQHFHRCAAYASSVALMSVIGHLIGLGDRHLDNLLLDFATGEVVHVDYSICFDRGQRLRVPERVPFRLTRCMVSALGPMGVSGKFLQTMEVGLGLLREWRELVLSLSEPCFFLAPVNDWVHPISSPFKEAKAAGASIRRLCKTLAALDGCLPTAVTRVTDLLETYVVQREVVDNARARHSGLKVTMSREVRGLVDLERRKVEAVEQAPPLEHRLEELRAEECAVQDVLDMKISQLQSHSAGSVASSLDRQRRGLCLLLDPRGEGLAEGEAGPAAQAHHGLLQLLDLDGPGEDQGTPLGEALRAGARALGGGTRRQLRGLAGGPVRGAAGLPGGPRDTVLPEEGQDELCAFGLLSPGLPAQWLPAGASGGGASAAGVSVEGSVATLPCTAESLAGLVPAWSREAAAERALRALRAELGALDVAAAPGGLDGARGRAGRAARRGARGRARGGRGRAAGRRGQGAAAPGRGRRGGARLRRGPEEARCRGVRVQLRGGGRPPGEVRQLSRSKTSEFSVSACVSQAMDLGYPGATQAPNAQAQEIFLGVPLHGRLACLCARVSQVVQILLQANVIDFSHSLAVLAHHWEEVAQLVLDAEAAAVAASAARLHAVDLAGRLPGSVADLTREAAEAAEMSASARAADEGASGAQGVGAAGVESGIEHWPALELSTKGSQAVKKGKPKTATAAGAHQADSRASVEKLCHELHLSQDRLRTTLHPSTLSHRAGTEEHCATLLGLPRLCADFGAWAGSLMQMRKEGEILAGKALRIMEMPSGAARDGAAEQFGREVSSLQSRCSEAMSATDAALELHADVSLAPTVRRMAEEIGEAVRILDETSEAVRGAKPQSRGWAEAEAPLREGFCTPGVLPAPLCEALRACPAREVDSACLGEEQAEARPAHAGRRVPGQRALAELMTARASVDLLLGLLLRPETPGLVCAGVELARLASFCLLPCLDQVASYLLSFTLEQLHGLQDLSSAALQDNSVAGVVSAIGALGVDAAGAAQDIPQLCARRAQLPLLRRRRGLARGAHEAARATAAQARWQHELLQWCHLGSYLAFEAACREPAQRAAESGLRQLLELRGLESLRQAECGPGGGREAESTVCRPALAVAELLDAQASLRQRIDEAGPGEQGSLGLAAELSSLISDVVCLFAGSLDTPGVSHGVFSQSWTRSAAASLGKLSEAKARQEEVGAQLRELRAPLRGPARWDEPGSLSTSTLLERTLQEISQEADQLDGVRARAKEELGALLEDRLGFFATALALAQPSLEGGARTLRSSACAVVNPLLRFRRLLEGRADAQEDALLEELRCLPEALRELQRQCGAWLQPGARELPPVPPPPPLAAKEPEDEDEDGEEEEEQDDEEEEAATETGSTPPSDDEGPDAALEGPDDDGPEDEVAARTESMEEGQLAQDKEEVDGPPGEPAMDARRHSRTPEVHASSSEDEASTEEAPDRAGAGAAWKAQAMYAARSISRKIPRANVRLDLHAEALVAAATSTEDLAQMYEGWTAWI</sequence>
<feature type="compositionally biased region" description="Basic and acidic residues" evidence="6">
    <location>
        <begin position="3583"/>
        <end position="3593"/>
    </location>
</feature>
<feature type="region of interest" description="Disordered" evidence="6">
    <location>
        <begin position="2587"/>
        <end position="2641"/>
    </location>
</feature>
<feature type="compositionally biased region" description="Gly residues" evidence="6">
    <location>
        <begin position="2481"/>
        <end position="2494"/>
    </location>
</feature>
<dbReference type="SMART" id="SM00146">
    <property type="entry name" value="PI3Kc"/>
    <property type="match status" value="1"/>
</dbReference>
<feature type="compositionally biased region" description="Basic residues" evidence="6">
    <location>
        <begin position="2596"/>
        <end position="2618"/>
    </location>
</feature>
<evidence type="ECO:0000259" key="8">
    <source>
        <dbReference type="PROSITE" id="PS51190"/>
    </source>
</evidence>
<evidence type="ECO:0000313" key="9">
    <source>
        <dbReference type="EMBL" id="CAK0856420.1"/>
    </source>
</evidence>
<feature type="compositionally biased region" description="Basic residues" evidence="6">
    <location>
        <begin position="2629"/>
        <end position="2638"/>
    </location>
</feature>
<feature type="domain" description="FATC" evidence="8">
    <location>
        <begin position="3636"/>
        <end position="3668"/>
    </location>
</feature>
<feature type="domain" description="PI3K/PI4K catalytic" evidence="7">
    <location>
        <begin position="1971"/>
        <end position="2332"/>
    </location>
</feature>
<dbReference type="PROSITE" id="PS51190">
    <property type="entry name" value="FATC"/>
    <property type="match status" value="1"/>
</dbReference>
<evidence type="ECO:0000313" key="10">
    <source>
        <dbReference type="Proteomes" id="UP001189429"/>
    </source>
</evidence>
<organism evidence="9 10">
    <name type="scientific">Prorocentrum cordatum</name>
    <dbReference type="NCBI Taxonomy" id="2364126"/>
    <lineage>
        <taxon>Eukaryota</taxon>
        <taxon>Sar</taxon>
        <taxon>Alveolata</taxon>
        <taxon>Dinophyceae</taxon>
        <taxon>Prorocentrales</taxon>
        <taxon>Prorocentraceae</taxon>
        <taxon>Prorocentrum</taxon>
    </lineage>
</organism>
<dbReference type="Gene3D" id="3.30.1010.10">
    <property type="entry name" value="Phosphatidylinositol 3-kinase Catalytic Subunit, Chain A, domain 4"/>
    <property type="match status" value="1"/>
</dbReference>
<evidence type="ECO:0000256" key="1">
    <source>
        <dbReference type="ARBA" id="ARBA00012513"/>
    </source>
</evidence>
<evidence type="ECO:0000259" key="7">
    <source>
        <dbReference type="PROSITE" id="PS50290"/>
    </source>
</evidence>
<evidence type="ECO:0000256" key="4">
    <source>
        <dbReference type="ARBA" id="ARBA00022777"/>
    </source>
</evidence>
<gene>
    <name evidence="9" type="ORF">PCOR1329_LOCUS46816</name>
</gene>
<dbReference type="SMART" id="SM01343">
    <property type="entry name" value="FATC"/>
    <property type="match status" value="1"/>
</dbReference>
<reference evidence="9" key="1">
    <citation type="submission" date="2023-10" db="EMBL/GenBank/DDBJ databases">
        <authorList>
            <person name="Chen Y."/>
            <person name="Shah S."/>
            <person name="Dougan E. K."/>
            <person name="Thang M."/>
            <person name="Chan C."/>
        </authorList>
    </citation>
    <scope>NUCLEOTIDE SEQUENCE [LARGE SCALE GENOMIC DNA]</scope>
</reference>
<evidence type="ECO:0000256" key="3">
    <source>
        <dbReference type="ARBA" id="ARBA00022741"/>
    </source>
</evidence>
<keyword evidence="3" id="KW-0547">Nucleotide-binding</keyword>
<dbReference type="InterPro" id="IPR011009">
    <property type="entry name" value="Kinase-like_dom_sf"/>
</dbReference>
<dbReference type="InterPro" id="IPR050517">
    <property type="entry name" value="DDR_Repair_Kinase"/>
</dbReference>